<evidence type="ECO:0000313" key="2">
    <source>
        <dbReference type="Proteomes" id="UP001500748"/>
    </source>
</evidence>
<gene>
    <name evidence="1" type="ORF">GCM10022423_00710</name>
</gene>
<evidence type="ECO:0008006" key="3">
    <source>
        <dbReference type="Google" id="ProtNLM"/>
    </source>
</evidence>
<protein>
    <recommendedName>
        <fullName evidence="3">Transposase IS116/IS110/IS902 family protein</fullName>
    </recommendedName>
</protein>
<dbReference type="Proteomes" id="UP001500748">
    <property type="component" value="Unassembled WGS sequence"/>
</dbReference>
<comment type="caution">
    <text evidence="1">The sequence shown here is derived from an EMBL/GenBank/DDBJ whole genome shotgun (WGS) entry which is preliminary data.</text>
</comment>
<dbReference type="EMBL" id="BAABDU010000001">
    <property type="protein sequence ID" value="GAA3754788.1"/>
    <property type="molecule type" value="Genomic_DNA"/>
</dbReference>
<evidence type="ECO:0000313" key="1">
    <source>
        <dbReference type="EMBL" id="GAA3754788.1"/>
    </source>
</evidence>
<proteinExistence type="predicted"/>
<accession>A0ABP7G9E9</accession>
<sequence length="74" mass="8735">MQAGIFTSQNVKNRFGYSKEDNCSFFLINLGIKMYRDNKQSRIWHIIQTGALYNCKTYNQYIKSKGKWNLKTTS</sequence>
<reference evidence="2" key="1">
    <citation type="journal article" date="2019" name="Int. J. Syst. Evol. Microbiol.">
        <title>The Global Catalogue of Microorganisms (GCM) 10K type strain sequencing project: providing services to taxonomists for standard genome sequencing and annotation.</title>
        <authorList>
            <consortium name="The Broad Institute Genomics Platform"/>
            <consortium name="The Broad Institute Genome Sequencing Center for Infectious Disease"/>
            <person name="Wu L."/>
            <person name="Ma J."/>
        </authorList>
    </citation>
    <scope>NUCLEOTIDE SEQUENCE [LARGE SCALE GENOMIC DNA]</scope>
    <source>
        <strain evidence="2">JCM 17337</strain>
    </source>
</reference>
<name>A0ABP7G9E9_9FLAO</name>
<keyword evidence="2" id="KW-1185">Reference proteome</keyword>
<organism evidence="1 2">
    <name type="scientific">Flavobacterium ginsengiterrae</name>
    <dbReference type="NCBI Taxonomy" id="871695"/>
    <lineage>
        <taxon>Bacteria</taxon>
        <taxon>Pseudomonadati</taxon>
        <taxon>Bacteroidota</taxon>
        <taxon>Flavobacteriia</taxon>
        <taxon>Flavobacteriales</taxon>
        <taxon>Flavobacteriaceae</taxon>
        <taxon>Flavobacterium</taxon>
    </lineage>
</organism>